<sequence length="360" mass="38539">MHAPIAGPGEATFDTRAAPLVLAGFLGGPADAAPAPAAAAEAERMGLRIEIDVPSTQALGRVRVDASRVRQVLINLLSNAVKFSDGGAIRVEASRDHGGMVRVSVPDQGPPPPRPSRLHLRALHAAGPADHAGPWRRRPRPRYLTRNRHEPGRRDRRRSRQRRRRPVPVHLAGRRRAGRPPPPSARPLRALRRSRPGAVRRSSRDLRPSGSRCPRSRSSWSPGTIAQASASSRATRATRATRCAAVATRRSRSPTPRHGAGRPCSCSSGTFKGQRPCRWRAPCGPIRNAPPQEAPCCRPTSASSPSARPRARSTRCSAIRSALTTSPCSSTGTTSRPARGNRRVSRGARPRAGAPALAGS</sequence>
<dbReference type="EMBL" id="FNQM01000004">
    <property type="protein sequence ID" value="SEA39595.1"/>
    <property type="molecule type" value="Genomic_DNA"/>
</dbReference>
<evidence type="ECO:0000256" key="1">
    <source>
        <dbReference type="ARBA" id="ARBA00000085"/>
    </source>
</evidence>
<keyword evidence="8" id="KW-1185">Reference proteome</keyword>
<dbReference type="GO" id="GO:0009927">
    <property type="term" value="F:histidine phosphotransfer kinase activity"/>
    <property type="evidence" value="ECO:0007669"/>
    <property type="project" value="TreeGrafter"/>
</dbReference>
<reference evidence="7 8" key="1">
    <citation type="submission" date="2016-10" db="EMBL/GenBank/DDBJ databases">
        <authorList>
            <person name="de Groot N.N."/>
        </authorList>
    </citation>
    <scope>NUCLEOTIDE SEQUENCE [LARGE SCALE GENOMIC DNA]</scope>
    <source>
        <strain evidence="7 8">DSM 15345</strain>
    </source>
</reference>
<feature type="compositionally biased region" description="Low complexity" evidence="5">
    <location>
        <begin position="294"/>
        <end position="335"/>
    </location>
</feature>
<evidence type="ECO:0000256" key="5">
    <source>
        <dbReference type="SAM" id="MobiDB-lite"/>
    </source>
</evidence>
<evidence type="ECO:0000256" key="3">
    <source>
        <dbReference type="ARBA" id="ARBA00022679"/>
    </source>
</evidence>
<feature type="compositionally biased region" description="Basic residues" evidence="5">
    <location>
        <begin position="134"/>
        <end position="146"/>
    </location>
</feature>
<dbReference type="GO" id="GO:0005886">
    <property type="term" value="C:plasma membrane"/>
    <property type="evidence" value="ECO:0007669"/>
    <property type="project" value="TreeGrafter"/>
</dbReference>
<gene>
    <name evidence="7" type="ORF">SAMN05444370_104378</name>
</gene>
<evidence type="ECO:0000313" key="7">
    <source>
        <dbReference type="EMBL" id="SEA39595.1"/>
    </source>
</evidence>
<keyword evidence="4 7" id="KW-0418">Kinase</keyword>
<dbReference type="Gene3D" id="3.30.565.10">
    <property type="entry name" value="Histidine kinase-like ATPase, C-terminal domain"/>
    <property type="match status" value="1"/>
</dbReference>
<dbReference type="PANTHER" id="PTHR43047:SF72">
    <property type="entry name" value="OSMOSENSING HISTIDINE PROTEIN KINASE SLN1"/>
    <property type="match status" value="1"/>
</dbReference>
<name>A0A1H4AUI4_9RHOB</name>
<comment type="catalytic activity">
    <reaction evidence="1">
        <text>ATP + protein L-histidine = ADP + protein N-phospho-L-histidine.</text>
        <dbReference type="EC" id="2.7.13.3"/>
    </reaction>
</comment>
<proteinExistence type="predicted"/>
<feature type="domain" description="Histidine kinase/HSP90-like ATPase" evidence="6">
    <location>
        <begin position="65"/>
        <end position="114"/>
    </location>
</feature>
<evidence type="ECO:0000256" key="4">
    <source>
        <dbReference type="ARBA" id="ARBA00022777"/>
    </source>
</evidence>
<dbReference type="GO" id="GO:0000155">
    <property type="term" value="F:phosphorelay sensor kinase activity"/>
    <property type="evidence" value="ECO:0007669"/>
    <property type="project" value="TreeGrafter"/>
</dbReference>
<keyword evidence="3" id="KW-0808">Transferase</keyword>
<feature type="region of interest" description="Disordered" evidence="5">
    <location>
        <begin position="125"/>
        <end position="264"/>
    </location>
</feature>
<feature type="compositionally biased region" description="Basic residues" evidence="5">
    <location>
        <begin position="154"/>
        <end position="178"/>
    </location>
</feature>
<feature type="compositionally biased region" description="Low complexity" evidence="5">
    <location>
        <begin position="350"/>
        <end position="360"/>
    </location>
</feature>
<dbReference type="Pfam" id="PF02518">
    <property type="entry name" value="HATPase_c"/>
    <property type="match status" value="1"/>
</dbReference>
<feature type="compositionally biased region" description="Basic residues" evidence="5">
    <location>
        <begin position="339"/>
        <end position="349"/>
    </location>
</feature>
<organism evidence="7 8">
    <name type="scientific">Rubrimonas cliftonensis</name>
    <dbReference type="NCBI Taxonomy" id="89524"/>
    <lineage>
        <taxon>Bacteria</taxon>
        <taxon>Pseudomonadati</taxon>
        <taxon>Pseudomonadota</taxon>
        <taxon>Alphaproteobacteria</taxon>
        <taxon>Rhodobacterales</taxon>
        <taxon>Paracoccaceae</taxon>
        <taxon>Rubrimonas</taxon>
    </lineage>
</organism>
<dbReference type="PANTHER" id="PTHR43047">
    <property type="entry name" value="TWO-COMPONENT HISTIDINE PROTEIN KINASE"/>
    <property type="match status" value="1"/>
</dbReference>
<dbReference type="STRING" id="89524.SAMN05444370_104378"/>
<protein>
    <recommendedName>
        <fullName evidence="2">histidine kinase</fullName>
        <ecNumber evidence="2">2.7.13.3</ecNumber>
    </recommendedName>
</protein>
<feature type="region of interest" description="Disordered" evidence="5">
    <location>
        <begin position="99"/>
        <end position="118"/>
    </location>
</feature>
<accession>A0A1H4AUI4</accession>
<evidence type="ECO:0000259" key="6">
    <source>
        <dbReference type="Pfam" id="PF02518"/>
    </source>
</evidence>
<feature type="compositionally biased region" description="Low complexity" evidence="5">
    <location>
        <begin position="208"/>
        <end position="248"/>
    </location>
</feature>
<dbReference type="EC" id="2.7.13.3" evidence="2"/>
<dbReference type="Proteomes" id="UP000198703">
    <property type="component" value="Unassembled WGS sequence"/>
</dbReference>
<dbReference type="InterPro" id="IPR036890">
    <property type="entry name" value="HATPase_C_sf"/>
</dbReference>
<feature type="region of interest" description="Disordered" evidence="5">
    <location>
        <begin position="291"/>
        <end position="360"/>
    </location>
</feature>
<dbReference type="AlphaFoldDB" id="A0A1H4AUI4"/>
<dbReference type="InterPro" id="IPR003594">
    <property type="entry name" value="HATPase_dom"/>
</dbReference>
<evidence type="ECO:0000256" key="2">
    <source>
        <dbReference type="ARBA" id="ARBA00012438"/>
    </source>
</evidence>
<evidence type="ECO:0000313" key="8">
    <source>
        <dbReference type="Proteomes" id="UP000198703"/>
    </source>
</evidence>
<dbReference type="SUPFAM" id="SSF55874">
    <property type="entry name" value="ATPase domain of HSP90 chaperone/DNA topoisomerase II/histidine kinase"/>
    <property type="match status" value="1"/>
</dbReference>